<keyword evidence="5" id="KW-1185">Reference proteome</keyword>
<dbReference type="Pfam" id="PF13191">
    <property type="entry name" value="AAA_16"/>
    <property type="match status" value="1"/>
</dbReference>
<dbReference type="OrthoDB" id="134933at2"/>
<evidence type="ECO:0000313" key="4">
    <source>
        <dbReference type="EMBL" id="TWH20287.1"/>
    </source>
</evidence>
<evidence type="ECO:0000256" key="2">
    <source>
        <dbReference type="SAM" id="MobiDB-lite"/>
    </source>
</evidence>
<dbReference type="EMBL" id="VLJV01000001">
    <property type="protein sequence ID" value="TWH20287.1"/>
    <property type="molecule type" value="Genomic_DNA"/>
</dbReference>
<dbReference type="InterPro" id="IPR011990">
    <property type="entry name" value="TPR-like_helical_dom_sf"/>
</dbReference>
<feature type="region of interest" description="Disordered" evidence="2">
    <location>
        <begin position="573"/>
        <end position="596"/>
    </location>
</feature>
<keyword evidence="1" id="KW-0238">DNA-binding</keyword>
<dbReference type="InterPro" id="IPR039420">
    <property type="entry name" value="WalR-like"/>
</dbReference>
<dbReference type="InterPro" id="IPR041664">
    <property type="entry name" value="AAA_16"/>
</dbReference>
<dbReference type="GO" id="GO:0006355">
    <property type="term" value="P:regulation of DNA-templated transcription"/>
    <property type="evidence" value="ECO:0007669"/>
    <property type="project" value="InterPro"/>
</dbReference>
<dbReference type="PROSITE" id="PS51257">
    <property type="entry name" value="PROKAR_LIPOPROTEIN"/>
    <property type="match status" value="1"/>
</dbReference>
<dbReference type="PROSITE" id="PS50043">
    <property type="entry name" value="HTH_LUXR_2"/>
    <property type="match status" value="1"/>
</dbReference>
<reference evidence="4 5" key="1">
    <citation type="submission" date="2019-07" db="EMBL/GenBank/DDBJ databases">
        <title>R&amp;d 2014.</title>
        <authorList>
            <person name="Klenk H.-P."/>
        </authorList>
    </citation>
    <scope>NUCLEOTIDE SEQUENCE [LARGE SCALE GENOMIC DNA]</scope>
    <source>
        <strain evidence="4 5">DSM 43194</strain>
    </source>
</reference>
<protein>
    <submittedName>
        <fullName evidence="4">Putative ATPase</fullName>
    </submittedName>
</protein>
<dbReference type="Proteomes" id="UP000317303">
    <property type="component" value="Unassembled WGS sequence"/>
</dbReference>
<dbReference type="PROSITE" id="PS00622">
    <property type="entry name" value="HTH_LUXR_1"/>
    <property type="match status" value="1"/>
</dbReference>
<dbReference type="InterPro" id="IPR000792">
    <property type="entry name" value="Tscrpt_reg_LuxR_C"/>
</dbReference>
<evidence type="ECO:0000259" key="3">
    <source>
        <dbReference type="PROSITE" id="PS50043"/>
    </source>
</evidence>
<dbReference type="AlphaFoldDB" id="A0A660CEG1"/>
<name>A0A660CEG1_9PSEU</name>
<dbReference type="PANTHER" id="PTHR43214">
    <property type="entry name" value="TWO-COMPONENT RESPONSE REGULATOR"/>
    <property type="match status" value="1"/>
</dbReference>
<evidence type="ECO:0000313" key="5">
    <source>
        <dbReference type="Proteomes" id="UP000317303"/>
    </source>
</evidence>
<evidence type="ECO:0000256" key="1">
    <source>
        <dbReference type="ARBA" id="ARBA00023125"/>
    </source>
</evidence>
<dbReference type="Gene3D" id="1.10.10.10">
    <property type="entry name" value="Winged helix-like DNA-binding domain superfamily/Winged helix DNA-binding domain"/>
    <property type="match status" value="1"/>
</dbReference>
<dbReference type="SUPFAM" id="SSF46894">
    <property type="entry name" value="C-terminal effector domain of the bipartite response regulators"/>
    <property type="match status" value="1"/>
</dbReference>
<sequence length="917" mass="97708">MAPRDRRAQLDELARLLSACGEGTGGLSVVTGCLGSGKTDLVQRFADEAAGSGALTLYATAVWSEGSLPGGVLDQLFRGARLPPDLADRVARLLTSHAERREPSAPVRGVGAETRFLNDLASLLLELSRDRPVVVVVDDLQFADSLSQQFVLHLRRRLSSARILLVLGEWDLPYPLSPGLRAGGGAVTRIRLRRLNVEEITEQLAERWGTERGRQLAPAWHDVTGGNPALVEALLADAAADPPSVPPQPGEATTAAVLAALQHVGLVTRRIAQAMVILGEDGEPELIARLAEARVHQVRHAIELLGAAGITCGLRLRHPALAAVIADGMEATERAEWHRRAARELYRRGGEARDIARHLRALGGASAAELPWAVEVLRNAAEQDLRGDRITAGIASLELASALAGEHDRLDTTRELVRALMLTSPSASSAVVFPVRRELCDGARRGRDLLILLWLGLGTGDGELVDRVLTRCREIPEAFDPQTTAELRVLCRFHGVEAGVDLPAGCDDAGLPDDPWVEVAEALGGFWAGRIDVRSVDAAEHVLRSSRPGETPPEVGATALLVLLYADTDADTDAETGAETGADRDAGADVGPGGRGARAERWCRHVIDSAAGRGAVTWQAVFEVVRAHLALRRGAPAEAEALATSALTLLPAQSWGASVTYPVGVRLLAAAQLGDTERIEEALRIPVPEPVSVNAMSLFHLRARGHAQLAQGRVLAAVSDFRECGRQMEKWGADVPLVAAWRVDLAEASAALGRYDTARDLLIRQLEHPNTDRRTRDVALRMLAGLPEGDAVAGLPAGPAGLVPEAGVRAEGPKLRDAAACVCPLHGGHADEQEQAGPSLSESERRVVELAVAGRTNREISRELYITVSTVEQHLTRVYRKFGVAGRAQLADVLGPDVLGPDVLDRDAAAGDPAVRM</sequence>
<dbReference type="InterPro" id="IPR016032">
    <property type="entry name" value="Sig_transdc_resp-reg_C-effctor"/>
</dbReference>
<accession>A0A660CEG1</accession>
<gene>
    <name evidence="4" type="ORF">JD82_02129</name>
</gene>
<feature type="domain" description="HTH luxR-type" evidence="3">
    <location>
        <begin position="833"/>
        <end position="898"/>
    </location>
</feature>
<dbReference type="Pfam" id="PF00196">
    <property type="entry name" value="GerE"/>
    <property type="match status" value="1"/>
</dbReference>
<organism evidence="4 5">
    <name type="scientific">Prauserella rugosa</name>
    <dbReference type="NCBI Taxonomy" id="43354"/>
    <lineage>
        <taxon>Bacteria</taxon>
        <taxon>Bacillati</taxon>
        <taxon>Actinomycetota</taxon>
        <taxon>Actinomycetes</taxon>
        <taxon>Pseudonocardiales</taxon>
        <taxon>Pseudonocardiaceae</taxon>
        <taxon>Prauserella</taxon>
    </lineage>
</organism>
<dbReference type="PANTHER" id="PTHR43214:SF43">
    <property type="entry name" value="TWO-COMPONENT RESPONSE REGULATOR"/>
    <property type="match status" value="1"/>
</dbReference>
<dbReference type="PRINTS" id="PR00038">
    <property type="entry name" value="HTHLUXR"/>
</dbReference>
<comment type="caution">
    <text evidence="4">The sequence shown here is derived from an EMBL/GenBank/DDBJ whole genome shotgun (WGS) entry which is preliminary data.</text>
</comment>
<dbReference type="InterPro" id="IPR036388">
    <property type="entry name" value="WH-like_DNA-bd_sf"/>
</dbReference>
<proteinExistence type="predicted"/>
<dbReference type="SUPFAM" id="SSF52540">
    <property type="entry name" value="P-loop containing nucleoside triphosphate hydrolases"/>
    <property type="match status" value="1"/>
</dbReference>
<dbReference type="InterPro" id="IPR027417">
    <property type="entry name" value="P-loop_NTPase"/>
</dbReference>
<dbReference type="CDD" id="cd06170">
    <property type="entry name" value="LuxR_C_like"/>
    <property type="match status" value="1"/>
</dbReference>
<dbReference type="SUPFAM" id="SSF48452">
    <property type="entry name" value="TPR-like"/>
    <property type="match status" value="1"/>
</dbReference>
<dbReference type="RefSeq" id="WP_051758064.1">
    <property type="nucleotide sequence ID" value="NZ_JOIJ01000022.1"/>
</dbReference>
<dbReference type="GO" id="GO:0003677">
    <property type="term" value="F:DNA binding"/>
    <property type="evidence" value="ECO:0007669"/>
    <property type="project" value="UniProtKB-KW"/>
</dbReference>
<dbReference type="SMART" id="SM00421">
    <property type="entry name" value="HTH_LUXR"/>
    <property type="match status" value="1"/>
</dbReference>